<proteinExistence type="predicted"/>
<gene>
    <name evidence="1" type="ORF">M104_2498</name>
</gene>
<evidence type="ECO:0000313" key="2">
    <source>
        <dbReference type="Proteomes" id="UP000022433"/>
    </source>
</evidence>
<protein>
    <submittedName>
        <fullName evidence="1">Uncharacterized protein</fullName>
    </submittedName>
</protein>
<comment type="caution">
    <text evidence="1">The sequence shown here is derived from an EMBL/GenBank/DDBJ whole genome shotgun (WGS) entry which is preliminary data.</text>
</comment>
<sequence length="119" mass="13436">MDFAEYAAHHLVDNPHTGGHRPITAIDTLLVYIRRNRTHPLVQDQQQGQQVDGAQRLAQFIRNGTIGRFRAYTANQPSTLQQGKEDRNIPENAIGRIRRTRYAGITVIDVTKHPDSLLG</sequence>
<dbReference type="EMBL" id="JGEA01000024">
    <property type="protein sequence ID" value="EYA14413.1"/>
    <property type="molecule type" value="Genomic_DNA"/>
</dbReference>
<organism evidence="1 2">
    <name type="scientific">Bacteroides fragilis str. 1007-1-F #10</name>
    <dbReference type="NCBI Taxonomy" id="1339295"/>
    <lineage>
        <taxon>Bacteria</taxon>
        <taxon>Pseudomonadati</taxon>
        <taxon>Bacteroidota</taxon>
        <taxon>Bacteroidia</taxon>
        <taxon>Bacteroidales</taxon>
        <taxon>Bacteroidaceae</taxon>
        <taxon>Bacteroides</taxon>
    </lineage>
</organism>
<evidence type="ECO:0000313" key="1">
    <source>
        <dbReference type="EMBL" id="EYA14413.1"/>
    </source>
</evidence>
<reference evidence="1 2" key="1">
    <citation type="submission" date="2014-02" db="EMBL/GenBank/DDBJ databases">
        <authorList>
            <person name="Sears C."/>
            <person name="Carroll K."/>
            <person name="Sack B.R."/>
            <person name="Qadri F."/>
            <person name="Myers L.L."/>
            <person name="Chung G.-T."/>
            <person name="Escheverria P."/>
            <person name="Fraser C.M."/>
            <person name="Sadzewicz L."/>
            <person name="Shefchek K.A."/>
            <person name="Tallon L."/>
            <person name="Das S.P."/>
            <person name="Daugherty S."/>
            <person name="Mongodin E.F."/>
        </authorList>
    </citation>
    <scope>NUCLEOTIDE SEQUENCE [LARGE SCALE GENOMIC DNA]</scope>
    <source>
        <strain evidence="1 2">1007-1-F #10</strain>
    </source>
</reference>
<name>A0AAN4MZD9_BACFG</name>
<dbReference type="Proteomes" id="UP000022433">
    <property type="component" value="Unassembled WGS sequence"/>
</dbReference>
<accession>A0AAN4MZD9</accession>
<dbReference type="AlphaFoldDB" id="A0AAN4MZD9"/>